<sequence length="317" mass="36118">MPIFISQCDAIAHGSDANKAVEARGLYQQIRSFTFLTTLVVFDKILSITKGISDELQSQNVDLACAASLVTACEGSLEAFRSDQMWEKLFKYVSDICERHDIEIGKSLYPQRKRRPPRQLDDSIVYESSGSRSVPDCSSQLKVELFFPVVDAFLVELRKRFDDKNISIMKGIQACHPHSKSFFSFSELKPLADVYNLTASQTLESELEVARRLFIDKENFTKTNDVFLRLYQLRDAFPTLSNLVKIAMTIAVSTASCERSFSALKRIKTYIRSTMGDQRLSDLGILCIERDHSKNIPFDHVLEQFVNKDQNRRITLS</sequence>
<dbReference type="SUPFAM" id="SSF53098">
    <property type="entry name" value="Ribonuclease H-like"/>
    <property type="match status" value="1"/>
</dbReference>
<dbReference type="PANTHER" id="PTHR46289">
    <property type="entry name" value="52 KDA REPRESSOR OF THE INHIBITOR OF THE PROTEIN KINASE-LIKE PROTEIN-RELATED"/>
    <property type="match status" value="1"/>
</dbReference>
<dbReference type="Pfam" id="PF05699">
    <property type="entry name" value="Dimer_Tnp_hAT"/>
    <property type="match status" value="1"/>
</dbReference>
<reference evidence="2" key="2">
    <citation type="submission" date="2024-06" db="UniProtKB">
        <authorList>
            <consortium name="EnsemblMetazoa"/>
        </authorList>
    </citation>
    <scope>IDENTIFICATION</scope>
</reference>
<dbReference type="InterPro" id="IPR052958">
    <property type="entry name" value="IFN-induced_PKR_regulator"/>
</dbReference>
<evidence type="ECO:0000313" key="2">
    <source>
        <dbReference type="EnsemblMetazoa" id="XP_011408214.1"/>
    </source>
</evidence>
<protein>
    <recommendedName>
        <fullName evidence="1">HAT C-terminal dimerisation domain-containing protein</fullName>
    </recommendedName>
</protein>
<dbReference type="AlphaFoldDB" id="A0AAN0IRW3"/>
<dbReference type="InterPro" id="IPR008906">
    <property type="entry name" value="HATC_C_dom"/>
</dbReference>
<dbReference type="GO" id="GO:0046983">
    <property type="term" value="F:protein dimerization activity"/>
    <property type="evidence" value="ECO:0007669"/>
    <property type="project" value="InterPro"/>
</dbReference>
<dbReference type="InterPro" id="IPR012337">
    <property type="entry name" value="RNaseH-like_sf"/>
</dbReference>
<feature type="domain" description="HAT C-terminal dimerisation" evidence="1">
    <location>
        <begin position="233"/>
        <end position="291"/>
    </location>
</feature>
<keyword evidence="3" id="KW-1185">Reference proteome</keyword>
<name>A0AAN0IRW3_AMPQE</name>
<dbReference type="KEGG" id="aqu:105315314"/>
<organism evidence="2 3">
    <name type="scientific">Amphimedon queenslandica</name>
    <name type="common">Sponge</name>
    <dbReference type="NCBI Taxonomy" id="400682"/>
    <lineage>
        <taxon>Eukaryota</taxon>
        <taxon>Metazoa</taxon>
        <taxon>Porifera</taxon>
        <taxon>Demospongiae</taxon>
        <taxon>Heteroscleromorpha</taxon>
        <taxon>Haplosclerida</taxon>
        <taxon>Niphatidae</taxon>
        <taxon>Amphimedon</taxon>
    </lineage>
</organism>
<dbReference type="EnsemblMetazoa" id="XM_011409912.1">
    <property type="protein sequence ID" value="XP_011408214.1"/>
    <property type="gene ID" value="LOC105315314"/>
</dbReference>
<proteinExistence type="predicted"/>
<evidence type="ECO:0000313" key="3">
    <source>
        <dbReference type="Proteomes" id="UP000007879"/>
    </source>
</evidence>
<dbReference type="RefSeq" id="XP_011408214.1">
    <property type="nucleotide sequence ID" value="XM_011409912.1"/>
</dbReference>
<reference evidence="3" key="1">
    <citation type="journal article" date="2010" name="Nature">
        <title>The Amphimedon queenslandica genome and the evolution of animal complexity.</title>
        <authorList>
            <person name="Srivastava M."/>
            <person name="Simakov O."/>
            <person name="Chapman J."/>
            <person name="Fahey B."/>
            <person name="Gauthier M.E."/>
            <person name="Mitros T."/>
            <person name="Richards G.S."/>
            <person name="Conaco C."/>
            <person name="Dacre M."/>
            <person name="Hellsten U."/>
            <person name="Larroux C."/>
            <person name="Putnam N.H."/>
            <person name="Stanke M."/>
            <person name="Adamska M."/>
            <person name="Darling A."/>
            <person name="Degnan S.M."/>
            <person name="Oakley T.H."/>
            <person name="Plachetzki D.C."/>
            <person name="Zhai Y."/>
            <person name="Adamski M."/>
            <person name="Calcino A."/>
            <person name="Cummins S.F."/>
            <person name="Goodstein D.M."/>
            <person name="Harris C."/>
            <person name="Jackson D.J."/>
            <person name="Leys S.P."/>
            <person name="Shu S."/>
            <person name="Woodcroft B.J."/>
            <person name="Vervoort M."/>
            <person name="Kosik K.S."/>
            <person name="Manning G."/>
            <person name="Degnan B.M."/>
            <person name="Rokhsar D.S."/>
        </authorList>
    </citation>
    <scope>NUCLEOTIDE SEQUENCE [LARGE SCALE GENOMIC DNA]</scope>
</reference>
<dbReference type="Proteomes" id="UP000007879">
    <property type="component" value="Unassembled WGS sequence"/>
</dbReference>
<evidence type="ECO:0000259" key="1">
    <source>
        <dbReference type="Pfam" id="PF05699"/>
    </source>
</evidence>
<dbReference type="PANTHER" id="PTHR46289:SF14">
    <property type="entry name" value="DUF4371 DOMAIN-CONTAINING PROTEIN"/>
    <property type="match status" value="1"/>
</dbReference>
<dbReference type="GeneID" id="105315314"/>
<accession>A0AAN0IRW3</accession>